<protein>
    <submittedName>
        <fullName evidence="5">Predicted protein</fullName>
    </submittedName>
</protein>
<dbReference type="InterPro" id="IPR000225">
    <property type="entry name" value="Armadillo"/>
</dbReference>
<keyword evidence="6" id="KW-1185">Reference proteome</keyword>
<feature type="compositionally biased region" description="Polar residues" evidence="4">
    <location>
        <begin position="20"/>
        <end position="31"/>
    </location>
</feature>
<evidence type="ECO:0000256" key="2">
    <source>
        <dbReference type="ARBA" id="ARBA00022448"/>
    </source>
</evidence>
<dbReference type="GeneID" id="8853246"/>
<evidence type="ECO:0000256" key="4">
    <source>
        <dbReference type="SAM" id="MobiDB-lite"/>
    </source>
</evidence>
<dbReference type="RefSeq" id="XP_002675851.1">
    <property type="nucleotide sequence ID" value="XM_002675805.1"/>
</dbReference>
<keyword evidence="3" id="KW-0653">Protein transport</keyword>
<dbReference type="Gene3D" id="1.25.10.10">
    <property type="entry name" value="Leucine-rich Repeat Variant"/>
    <property type="match status" value="1"/>
</dbReference>
<evidence type="ECO:0000313" key="6">
    <source>
        <dbReference type="Proteomes" id="UP000006671"/>
    </source>
</evidence>
<dbReference type="InterPro" id="IPR016024">
    <property type="entry name" value="ARM-type_fold"/>
</dbReference>
<dbReference type="AlphaFoldDB" id="D2VIY9"/>
<comment type="similarity">
    <text evidence="1">Belongs to the importin alpha family.</text>
</comment>
<dbReference type="STRING" id="5762.D2VIY9"/>
<dbReference type="eggNOG" id="KOG0166">
    <property type="taxonomic scope" value="Eukaryota"/>
</dbReference>
<dbReference type="GO" id="GO:0015031">
    <property type="term" value="P:protein transport"/>
    <property type="evidence" value="ECO:0007669"/>
    <property type="project" value="UniProtKB-KW"/>
</dbReference>
<dbReference type="SUPFAM" id="SSF48371">
    <property type="entry name" value="ARM repeat"/>
    <property type="match status" value="1"/>
</dbReference>
<dbReference type="OMA" id="KEWCYMM"/>
<reference evidence="5 6" key="1">
    <citation type="journal article" date="2010" name="Cell">
        <title>The genome of Naegleria gruberi illuminates early eukaryotic versatility.</title>
        <authorList>
            <person name="Fritz-Laylin L.K."/>
            <person name="Prochnik S.E."/>
            <person name="Ginger M.L."/>
            <person name="Dacks J.B."/>
            <person name="Carpenter M.L."/>
            <person name="Field M.C."/>
            <person name="Kuo A."/>
            <person name="Paredez A."/>
            <person name="Chapman J."/>
            <person name="Pham J."/>
            <person name="Shu S."/>
            <person name="Neupane R."/>
            <person name="Cipriano M."/>
            <person name="Mancuso J."/>
            <person name="Tu H."/>
            <person name="Salamov A."/>
            <person name="Lindquist E."/>
            <person name="Shapiro H."/>
            <person name="Lucas S."/>
            <person name="Grigoriev I.V."/>
            <person name="Cande W.Z."/>
            <person name="Fulton C."/>
            <person name="Rokhsar D.S."/>
            <person name="Dawson S.C."/>
        </authorList>
    </citation>
    <scope>NUCLEOTIDE SEQUENCE [LARGE SCALE GENOMIC DNA]</scope>
    <source>
        <strain evidence="5 6">NEG-M</strain>
    </source>
</reference>
<sequence length="467" mass="53967">MQDNNLLFSGNNSSRKHASIKSQSEISYSQRKNNRIDLQKQAHKQKRNQLLEQLKRRKVSDTVNDDATQGSDYVYNIGVFCNVLLSQESSIPQKINAMKQSRIILSKCDPDTLTNILEKNDQFINLLHQYLTCKYSELQLESAWCITNIAAMKDESVSFCIPTLIQLISNSFLDVVLQEQCIWALGNISLGFYNNTPLSTVIIQNGAIQYLSNTIRTCRAKEILKTTLWCVSNIIRNEILHMKHNTPEHNQQIFGCLGQLYEPIIYQLLKRNLSDDGNISDLLYVLSYLTAYPLTDMSNSTNFVQIFIKYLTPQKQEFITPIIRIIGNIFCSYNLFSALDQNLSLELMNLLSNIPDKNKEWCYMMGNISSYEEINEILIQQYHLLNIVIDTLKIAINSDISNNSELVRETVYTIINLTTANHNKYLTKEILELIQRVAQTYTFDENENNQQFKMVLTQFFDYASRLQ</sequence>
<proteinExistence type="inferred from homology"/>
<accession>D2VIY9</accession>
<feature type="compositionally biased region" description="Polar residues" evidence="4">
    <location>
        <begin position="1"/>
        <end position="13"/>
    </location>
</feature>
<dbReference type="InterPro" id="IPR011989">
    <property type="entry name" value="ARM-like"/>
</dbReference>
<dbReference type="EMBL" id="GG738875">
    <property type="protein sequence ID" value="EFC43107.1"/>
    <property type="molecule type" value="Genomic_DNA"/>
</dbReference>
<evidence type="ECO:0000256" key="3">
    <source>
        <dbReference type="ARBA" id="ARBA00022927"/>
    </source>
</evidence>
<evidence type="ECO:0000256" key="1">
    <source>
        <dbReference type="ARBA" id="ARBA00010394"/>
    </source>
</evidence>
<gene>
    <name evidence="5" type="ORF">NAEGRDRAFT_68846</name>
</gene>
<dbReference type="PANTHER" id="PTHR23316">
    <property type="entry name" value="IMPORTIN ALPHA"/>
    <property type="match status" value="1"/>
</dbReference>
<dbReference type="OrthoDB" id="21522at2759"/>
<dbReference type="Proteomes" id="UP000006671">
    <property type="component" value="Unassembled WGS sequence"/>
</dbReference>
<dbReference type="InParanoid" id="D2VIY9"/>
<evidence type="ECO:0000313" key="5">
    <source>
        <dbReference type="EMBL" id="EFC43107.1"/>
    </source>
</evidence>
<dbReference type="VEuPathDB" id="AmoebaDB:NAEGRDRAFT_68846"/>
<dbReference type="SMART" id="SM00185">
    <property type="entry name" value="ARM"/>
    <property type="match status" value="2"/>
</dbReference>
<keyword evidence="2" id="KW-0813">Transport</keyword>
<feature type="region of interest" description="Disordered" evidence="4">
    <location>
        <begin position="1"/>
        <end position="31"/>
    </location>
</feature>
<name>D2VIY9_NAEGR</name>
<dbReference type="KEGG" id="ngr:NAEGRDRAFT_68846"/>
<organism evidence="6">
    <name type="scientific">Naegleria gruberi</name>
    <name type="common">Amoeba</name>
    <dbReference type="NCBI Taxonomy" id="5762"/>
    <lineage>
        <taxon>Eukaryota</taxon>
        <taxon>Discoba</taxon>
        <taxon>Heterolobosea</taxon>
        <taxon>Tetramitia</taxon>
        <taxon>Eutetramitia</taxon>
        <taxon>Vahlkampfiidae</taxon>
        <taxon>Naegleria</taxon>
    </lineage>
</organism>